<name>A0ABV4DQI8_9LACO</name>
<dbReference type="Proteomes" id="UP001565236">
    <property type="component" value="Unassembled WGS sequence"/>
</dbReference>
<evidence type="ECO:0000313" key="2">
    <source>
        <dbReference type="Proteomes" id="UP001565236"/>
    </source>
</evidence>
<reference evidence="1 2" key="1">
    <citation type="submission" date="2024-03" db="EMBL/GenBank/DDBJ databases">
        <title>Mouse gut bacterial collection (mGBC) of GemPharmatech.</title>
        <authorList>
            <person name="He Y."/>
            <person name="Dong L."/>
            <person name="Wu D."/>
            <person name="Gao X."/>
            <person name="Lin Z."/>
        </authorList>
    </citation>
    <scope>NUCLEOTIDE SEQUENCE [LARGE SCALE GENOMIC DNA]</scope>
    <source>
        <strain evidence="1 2">15-30</strain>
    </source>
</reference>
<organism evidence="1 2">
    <name type="scientific">Ligilactobacillus faecis</name>
    <dbReference type="NCBI Taxonomy" id="762833"/>
    <lineage>
        <taxon>Bacteria</taxon>
        <taxon>Bacillati</taxon>
        <taxon>Bacillota</taxon>
        <taxon>Bacilli</taxon>
        <taxon>Lactobacillales</taxon>
        <taxon>Lactobacillaceae</taxon>
        <taxon>Ligilactobacillus</taxon>
    </lineage>
</organism>
<gene>
    <name evidence="1" type="ORF">AALT52_05995</name>
</gene>
<sequence length="74" mass="8595">MSENFFFNPGDSIASEYDFDSAYVAAQIYRKKIERPILITREKDGKPYFVFDEAAALADEKAEAKRFEVVHRLQ</sequence>
<proteinExistence type="predicted"/>
<dbReference type="RefSeq" id="WP_369942003.1">
    <property type="nucleotide sequence ID" value="NZ_JBCLUF010000018.1"/>
</dbReference>
<evidence type="ECO:0000313" key="1">
    <source>
        <dbReference type="EMBL" id="MEY8662438.1"/>
    </source>
</evidence>
<keyword evidence="2" id="KW-1185">Reference proteome</keyword>
<dbReference type="EMBL" id="JBCLUF010000018">
    <property type="protein sequence ID" value="MEY8662438.1"/>
    <property type="molecule type" value="Genomic_DNA"/>
</dbReference>
<accession>A0ABV4DQI8</accession>
<protein>
    <submittedName>
        <fullName evidence="1">Uncharacterized protein</fullName>
    </submittedName>
</protein>
<comment type="caution">
    <text evidence="1">The sequence shown here is derived from an EMBL/GenBank/DDBJ whole genome shotgun (WGS) entry which is preliminary data.</text>
</comment>